<keyword evidence="3 5" id="KW-0413">Isomerase</keyword>
<organism evidence="6 7">
    <name type="scientific">Haloferula helveola</name>
    <dbReference type="NCBI Taxonomy" id="490095"/>
    <lineage>
        <taxon>Bacteria</taxon>
        <taxon>Pseudomonadati</taxon>
        <taxon>Verrucomicrobiota</taxon>
        <taxon>Verrucomicrobiia</taxon>
        <taxon>Verrucomicrobiales</taxon>
        <taxon>Verrucomicrobiaceae</taxon>
        <taxon>Haloferula</taxon>
    </lineage>
</organism>
<dbReference type="EMBL" id="AP024702">
    <property type="protein sequence ID" value="BCX49839.1"/>
    <property type="molecule type" value="Genomic_DNA"/>
</dbReference>
<dbReference type="InterPro" id="IPR011013">
    <property type="entry name" value="Gal_mutarotase_sf_dom"/>
</dbReference>
<evidence type="ECO:0000256" key="1">
    <source>
        <dbReference type="ARBA" id="ARBA00005028"/>
    </source>
</evidence>
<sequence>MTQLSCEKPESTPTVNAGIVVSEFGELPDGGKAKLYTLTNANGLKATITDLGATLVSLEVPDKDGKLADVTLGFDDPAGYLSDGNPYFGATVGRFGNRIADGKFTLDGKEYTLATNNEPGGIPCHLHGGEDGFNRVMWSGEVDEANNAVVFTYVSKDGEEGYPGTLTSKVTYTLTEDNELKWEAEATTDAPTVLNIVHHTYWNLSGEPNTSINDHLLALDADRYLTTDAGLIPTGELAPVSGTPMDFIKATAIGDRVETDFEALKLGGGYDHCWVLTEKDGVRLAARLKDPKSGRVMEIFTDQPAIQFYGGNFLDGTVVGKGGVKYGHRTGLCLETENFPDAPNQPTFPSSVLRPGETYKHVMVHKFSAE</sequence>
<dbReference type="InterPro" id="IPR047215">
    <property type="entry name" value="Galactose_mutarotase-like"/>
</dbReference>
<reference evidence="6 7" key="1">
    <citation type="submission" date="2021-06" db="EMBL/GenBank/DDBJ databases">
        <title>Complete genome of Haloferula helveola possessing various polysaccharide degrading enzymes.</title>
        <authorList>
            <person name="Takami H."/>
            <person name="Huang C."/>
            <person name="Hamasaki K."/>
        </authorList>
    </citation>
    <scope>NUCLEOTIDE SEQUENCE [LARGE SCALE GENOMIC DNA]</scope>
    <source>
        <strain evidence="6 7">CN-1</strain>
    </source>
</reference>
<dbReference type="Pfam" id="PF01263">
    <property type="entry name" value="Aldose_epim"/>
    <property type="match status" value="1"/>
</dbReference>
<dbReference type="PANTHER" id="PTHR10091:SF0">
    <property type="entry name" value="GALACTOSE MUTAROTASE"/>
    <property type="match status" value="1"/>
</dbReference>
<dbReference type="EC" id="5.1.3.3" evidence="5"/>
<comment type="similarity">
    <text evidence="2 5">Belongs to the aldose epimerase family.</text>
</comment>
<dbReference type="Proteomes" id="UP001374893">
    <property type="component" value="Chromosome"/>
</dbReference>
<dbReference type="CDD" id="cd09019">
    <property type="entry name" value="galactose_mutarotase_like"/>
    <property type="match status" value="1"/>
</dbReference>
<name>A0ABM7RIL1_9BACT</name>
<evidence type="ECO:0000313" key="6">
    <source>
        <dbReference type="EMBL" id="BCX49839.1"/>
    </source>
</evidence>
<evidence type="ECO:0000256" key="3">
    <source>
        <dbReference type="ARBA" id="ARBA00023235"/>
    </source>
</evidence>
<dbReference type="InterPro" id="IPR014718">
    <property type="entry name" value="GH-type_carb-bd"/>
</dbReference>
<dbReference type="InterPro" id="IPR015443">
    <property type="entry name" value="Aldose_1-epimerase"/>
</dbReference>
<gene>
    <name evidence="6" type="primary">galM_3</name>
    <name evidence="6" type="ORF">HAHE_37470</name>
</gene>
<keyword evidence="4 5" id="KW-0119">Carbohydrate metabolism</keyword>
<evidence type="ECO:0000256" key="5">
    <source>
        <dbReference type="PIRNR" id="PIRNR005096"/>
    </source>
</evidence>
<dbReference type="SUPFAM" id="SSF74650">
    <property type="entry name" value="Galactose mutarotase-like"/>
    <property type="match status" value="1"/>
</dbReference>
<dbReference type="PANTHER" id="PTHR10091">
    <property type="entry name" value="ALDOSE-1-EPIMERASE"/>
    <property type="match status" value="1"/>
</dbReference>
<evidence type="ECO:0000256" key="2">
    <source>
        <dbReference type="ARBA" id="ARBA00006206"/>
    </source>
</evidence>
<proteinExistence type="inferred from homology"/>
<accession>A0ABM7RIL1</accession>
<protein>
    <recommendedName>
        <fullName evidence="5">Aldose 1-epimerase</fullName>
        <ecNumber evidence="5">5.1.3.3</ecNumber>
    </recommendedName>
</protein>
<evidence type="ECO:0000256" key="4">
    <source>
        <dbReference type="ARBA" id="ARBA00023277"/>
    </source>
</evidence>
<dbReference type="Gene3D" id="2.70.98.10">
    <property type="match status" value="1"/>
</dbReference>
<dbReference type="NCBIfam" id="NF008277">
    <property type="entry name" value="PRK11055.1"/>
    <property type="match status" value="1"/>
</dbReference>
<evidence type="ECO:0000313" key="7">
    <source>
        <dbReference type="Proteomes" id="UP001374893"/>
    </source>
</evidence>
<dbReference type="InterPro" id="IPR008183">
    <property type="entry name" value="Aldose_1/G6P_1-epimerase"/>
</dbReference>
<comment type="catalytic activity">
    <reaction evidence="5">
        <text>alpha-D-glucose = beta-D-glucose</text>
        <dbReference type="Rhea" id="RHEA:10264"/>
        <dbReference type="ChEBI" id="CHEBI:15903"/>
        <dbReference type="ChEBI" id="CHEBI:17925"/>
        <dbReference type="EC" id="5.1.3.3"/>
    </reaction>
</comment>
<keyword evidence="7" id="KW-1185">Reference proteome</keyword>
<comment type="pathway">
    <text evidence="1 5">Carbohydrate metabolism; hexose metabolism.</text>
</comment>
<dbReference type="PIRSF" id="PIRSF005096">
    <property type="entry name" value="GALM"/>
    <property type="match status" value="1"/>
</dbReference>